<sequence>MKVNNRPRLSCLAPTRRRSPAGDLAVGGAARGTPARGRVPDRDLRDAHREERTSWRRSVLSPGEAVHRHVVRGGSFGCSSMAH</sequence>
<reference evidence="2 3" key="1">
    <citation type="submission" date="2024-02" db="EMBL/GenBank/DDBJ databases">
        <title>High-quality chromosome-scale genome assembly of Pensacola bahiagrass (Paspalum notatum Flugge var. saurae).</title>
        <authorList>
            <person name="Vega J.M."/>
            <person name="Podio M."/>
            <person name="Orjuela J."/>
            <person name="Siena L.A."/>
            <person name="Pessino S.C."/>
            <person name="Combes M.C."/>
            <person name="Mariac C."/>
            <person name="Albertini E."/>
            <person name="Pupilli F."/>
            <person name="Ortiz J.P.A."/>
            <person name="Leblanc O."/>
        </authorList>
    </citation>
    <scope>NUCLEOTIDE SEQUENCE [LARGE SCALE GENOMIC DNA]</scope>
    <source>
        <strain evidence="2">R1</strain>
        <tissue evidence="2">Leaf</tissue>
    </source>
</reference>
<gene>
    <name evidence="2" type="ORF">U9M48_023117</name>
</gene>
<evidence type="ECO:0000313" key="3">
    <source>
        <dbReference type="Proteomes" id="UP001341281"/>
    </source>
</evidence>
<keyword evidence="3" id="KW-1185">Reference proteome</keyword>
<name>A0AAQ3WUS9_PASNO</name>
<feature type="compositionally biased region" description="Low complexity" evidence="1">
    <location>
        <begin position="26"/>
        <end position="37"/>
    </location>
</feature>
<dbReference type="Proteomes" id="UP001341281">
    <property type="component" value="Chromosome 05"/>
</dbReference>
<proteinExistence type="predicted"/>
<feature type="region of interest" description="Disordered" evidence="1">
    <location>
        <begin position="1"/>
        <end position="58"/>
    </location>
</feature>
<dbReference type="EMBL" id="CP144749">
    <property type="protein sequence ID" value="WVZ75012.1"/>
    <property type="molecule type" value="Genomic_DNA"/>
</dbReference>
<feature type="compositionally biased region" description="Basic and acidic residues" evidence="1">
    <location>
        <begin position="38"/>
        <end position="54"/>
    </location>
</feature>
<protein>
    <submittedName>
        <fullName evidence="2">Uncharacterized protein</fullName>
    </submittedName>
</protein>
<evidence type="ECO:0000256" key="1">
    <source>
        <dbReference type="SAM" id="MobiDB-lite"/>
    </source>
</evidence>
<evidence type="ECO:0000313" key="2">
    <source>
        <dbReference type="EMBL" id="WVZ75012.1"/>
    </source>
</evidence>
<organism evidence="2 3">
    <name type="scientific">Paspalum notatum var. saurae</name>
    <dbReference type="NCBI Taxonomy" id="547442"/>
    <lineage>
        <taxon>Eukaryota</taxon>
        <taxon>Viridiplantae</taxon>
        <taxon>Streptophyta</taxon>
        <taxon>Embryophyta</taxon>
        <taxon>Tracheophyta</taxon>
        <taxon>Spermatophyta</taxon>
        <taxon>Magnoliopsida</taxon>
        <taxon>Liliopsida</taxon>
        <taxon>Poales</taxon>
        <taxon>Poaceae</taxon>
        <taxon>PACMAD clade</taxon>
        <taxon>Panicoideae</taxon>
        <taxon>Andropogonodae</taxon>
        <taxon>Paspaleae</taxon>
        <taxon>Paspalinae</taxon>
        <taxon>Paspalum</taxon>
    </lineage>
</organism>
<accession>A0AAQ3WUS9</accession>
<dbReference type="AlphaFoldDB" id="A0AAQ3WUS9"/>